<dbReference type="Proteomes" id="UP001515480">
    <property type="component" value="Unassembled WGS sequence"/>
</dbReference>
<feature type="active site" evidence="5">
    <location>
        <position position="270"/>
    </location>
</feature>
<dbReference type="AlphaFoldDB" id="A0AB34JC65"/>
<feature type="active site" evidence="5">
    <location>
        <position position="81"/>
    </location>
</feature>
<accession>A0AB34JC65</accession>
<reference evidence="9 10" key="1">
    <citation type="journal article" date="2024" name="Science">
        <title>Giant polyketide synthase enzymes in the biosynthesis of giant marine polyether toxins.</title>
        <authorList>
            <person name="Fallon T.R."/>
            <person name="Shende V.V."/>
            <person name="Wierzbicki I.H."/>
            <person name="Pendleton A.L."/>
            <person name="Watervoot N.F."/>
            <person name="Auber R.P."/>
            <person name="Gonzalez D.J."/>
            <person name="Wisecaver J.H."/>
            <person name="Moore B.S."/>
        </authorList>
    </citation>
    <scope>NUCLEOTIDE SEQUENCE [LARGE SCALE GENOMIC DNA]</scope>
    <source>
        <strain evidence="9 10">12B1</strain>
    </source>
</reference>
<feature type="domain" description="Peptidase A1" evidence="8">
    <location>
        <begin position="63"/>
        <end position="373"/>
    </location>
</feature>
<dbReference type="PROSITE" id="PS51767">
    <property type="entry name" value="PEPTIDASE_A1"/>
    <property type="match status" value="1"/>
</dbReference>
<dbReference type="SUPFAM" id="SSF50630">
    <property type="entry name" value="Acid proteases"/>
    <property type="match status" value="1"/>
</dbReference>
<proteinExistence type="inferred from homology"/>
<feature type="disulfide bond" evidence="6">
    <location>
        <begin position="297"/>
        <end position="335"/>
    </location>
</feature>
<dbReference type="PROSITE" id="PS00141">
    <property type="entry name" value="ASP_PROTEASE"/>
    <property type="match status" value="1"/>
</dbReference>
<keyword evidence="3 7" id="KW-0064">Aspartyl protease</keyword>
<evidence type="ECO:0000256" key="4">
    <source>
        <dbReference type="ARBA" id="ARBA00022801"/>
    </source>
</evidence>
<evidence type="ECO:0000256" key="5">
    <source>
        <dbReference type="PIRSR" id="PIRSR601461-1"/>
    </source>
</evidence>
<evidence type="ECO:0000256" key="1">
    <source>
        <dbReference type="ARBA" id="ARBA00007447"/>
    </source>
</evidence>
<dbReference type="Gene3D" id="2.40.70.10">
    <property type="entry name" value="Acid Proteases"/>
    <property type="match status" value="2"/>
</dbReference>
<evidence type="ECO:0000259" key="8">
    <source>
        <dbReference type="PROSITE" id="PS51767"/>
    </source>
</evidence>
<dbReference type="InterPro" id="IPR021109">
    <property type="entry name" value="Peptidase_aspartic_dom_sf"/>
</dbReference>
<organism evidence="9 10">
    <name type="scientific">Prymnesium parvum</name>
    <name type="common">Toxic golden alga</name>
    <dbReference type="NCBI Taxonomy" id="97485"/>
    <lineage>
        <taxon>Eukaryota</taxon>
        <taxon>Haptista</taxon>
        <taxon>Haptophyta</taxon>
        <taxon>Prymnesiophyceae</taxon>
        <taxon>Prymnesiales</taxon>
        <taxon>Prymnesiaceae</taxon>
        <taxon>Prymnesium</taxon>
    </lineage>
</organism>
<comment type="similarity">
    <text evidence="1 7">Belongs to the peptidase A1 family.</text>
</comment>
<dbReference type="EMBL" id="JBGBPQ010000009">
    <property type="protein sequence ID" value="KAL1519359.1"/>
    <property type="molecule type" value="Genomic_DNA"/>
</dbReference>
<dbReference type="InterPro" id="IPR001461">
    <property type="entry name" value="Aspartic_peptidase_A1"/>
</dbReference>
<dbReference type="InterPro" id="IPR001969">
    <property type="entry name" value="Aspartic_peptidase_AS"/>
</dbReference>
<dbReference type="PANTHER" id="PTHR47966:SF51">
    <property type="entry name" value="BETA-SITE APP-CLEAVING ENZYME, ISOFORM A-RELATED"/>
    <property type="match status" value="1"/>
</dbReference>
<dbReference type="GO" id="GO:0006508">
    <property type="term" value="P:proteolysis"/>
    <property type="evidence" value="ECO:0007669"/>
    <property type="project" value="UniProtKB-KW"/>
</dbReference>
<evidence type="ECO:0000256" key="2">
    <source>
        <dbReference type="ARBA" id="ARBA00022670"/>
    </source>
</evidence>
<dbReference type="PANTHER" id="PTHR47966">
    <property type="entry name" value="BETA-SITE APP-CLEAVING ENZYME, ISOFORM A-RELATED"/>
    <property type="match status" value="1"/>
</dbReference>
<name>A0AB34JC65_PRYPA</name>
<keyword evidence="6" id="KW-1015">Disulfide bond</keyword>
<dbReference type="GO" id="GO:0004190">
    <property type="term" value="F:aspartic-type endopeptidase activity"/>
    <property type="evidence" value="ECO:0007669"/>
    <property type="project" value="UniProtKB-KW"/>
</dbReference>
<keyword evidence="4 7" id="KW-0378">Hydrolase</keyword>
<protein>
    <recommendedName>
        <fullName evidence="8">Peptidase A1 domain-containing protein</fullName>
    </recommendedName>
</protein>
<evidence type="ECO:0000313" key="9">
    <source>
        <dbReference type="EMBL" id="KAL1519359.1"/>
    </source>
</evidence>
<dbReference type="FunFam" id="2.40.70.10:FF:000115">
    <property type="entry name" value="Lysosomal aspartic protease"/>
    <property type="match status" value="1"/>
</dbReference>
<evidence type="ECO:0000256" key="6">
    <source>
        <dbReference type="PIRSR" id="PIRSR601461-2"/>
    </source>
</evidence>
<evidence type="ECO:0000313" key="10">
    <source>
        <dbReference type="Proteomes" id="UP001515480"/>
    </source>
</evidence>
<dbReference type="InterPro" id="IPR033121">
    <property type="entry name" value="PEPTIDASE_A1"/>
</dbReference>
<comment type="caution">
    <text evidence="9">The sequence shown here is derived from an EMBL/GenBank/DDBJ whole genome shotgun (WGS) entry which is preliminary data.</text>
</comment>
<sequence length="376" mass="39877">MLSLLPLAAASAVEIVPLTHVPKTVEEHALASARRQKRFAEIALVENGDAPSVPLTDVQDSEYFGTVSVGSPPQSFKVIYDTGSSNLWLPSKACTNCKQSGPRYDSSSSSTYTQNGESFSLRYGTGSCKGFLSIDDTTIGGLKIKGFTFGEVTTEAADVFGQAPFDGILGMGPPAAAVDHVPMPMAQMVAQKLLSKNVFSFKLASNESAGSALVLGGTERSFYSGELAYTPVARAAKLLPYWLVSATDIKVAGSSTKQCNWLTGCYMVVDTGTSVLAGPPKAANALIEKIGTVASDCSNVHTLPTISFTFSGKEFELGPDFYVIRAKGNNGSEQCILGIEGVDAGVPIWILGDPFLRKYYTVWDSDNNRVGFALAK</sequence>
<keyword evidence="2 7" id="KW-0645">Protease</keyword>
<evidence type="ECO:0000256" key="3">
    <source>
        <dbReference type="ARBA" id="ARBA00022750"/>
    </source>
</evidence>
<evidence type="ECO:0000256" key="7">
    <source>
        <dbReference type="RuleBase" id="RU000454"/>
    </source>
</evidence>
<dbReference type="PRINTS" id="PR00792">
    <property type="entry name" value="PEPSIN"/>
</dbReference>
<dbReference type="Pfam" id="PF00026">
    <property type="entry name" value="Asp"/>
    <property type="match status" value="1"/>
</dbReference>
<gene>
    <name evidence="9" type="ORF">AB1Y20_022885</name>
</gene>
<keyword evidence="10" id="KW-1185">Reference proteome</keyword>